<comment type="subcellular location">
    <subcellularLocation>
        <location evidence="1 7">Cytoplasm</location>
    </subcellularLocation>
</comment>
<evidence type="ECO:0000256" key="1">
    <source>
        <dbReference type="ARBA" id="ARBA00004496"/>
    </source>
</evidence>
<keyword evidence="5 7" id="KW-0119">Carbohydrate metabolism</keyword>
<feature type="binding site" evidence="10">
    <location>
        <position position="96"/>
    </location>
    <ligand>
        <name>Zn(2+)</name>
        <dbReference type="ChEBI" id="CHEBI:29105"/>
    </ligand>
</feature>
<feature type="binding site" evidence="10">
    <location>
        <position position="125"/>
    </location>
    <ligand>
        <name>Mg(2+)</name>
        <dbReference type="ChEBI" id="CHEBI:18420"/>
    </ligand>
</feature>
<organism evidence="11 12">
    <name type="scientific">Carbonactinospora thermoautotrophica</name>
    <dbReference type="NCBI Taxonomy" id="1469144"/>
    <lineage>
        <taxon>Bacteria</taxon>
        <taxon>Bacillati</taxon>
        <taxon>Actinomycetota</taxon>
        <taxon>Actinomycetes</taxon>
        <taxon>Kitasatosporales</taxon>
        <taxon>Carbonactinosporaceae</taxon>
        <taxon>Carbonactinospora</taxon>
    </lineage>
</organism>
<feature type="binding site" evidence="10">
    <location>
        <position position="13"/>
    </location>
    <ligand>
        <name>Mg(2+)</name>
        <dbReference type="ChEBI" id="CHEBI:18420"/>
    </ligand>
</feature>
<dbReference type="PANTHER" id="PTHR42891">
    <property type="entry name" value="D-GLYCERO-BETA-D-MANNO-HEPTOSE-1,7-BISPHOSPHATE 7-PHOSPHATASE"/>
    <property type="match status" value="1"/>
</dbReference>
<dbReference type="GO" id="GO:0046872">
    <property type="term" value="F:metal ion binding"/>
    <property type="evidence" value="ECO:0007669"/>
    <property type="project" value="UniProtKB-KW"/>
</dbReference>
<keyword evidence="10" id="KW-0862">Zinc</keyword>
<evidence type="ECO:0000256" key="9">
    <source>
        <dbReference type="PIRSR" id="PIRSR004682-3"/>
    </source>
</evidence>
<dbReference type="Gene3D" id="3.40.50.1000">
    <property type="entry name" value="HAD superfamily/HAD-like"/>
    <property type="match status" value="1"/>
</dbReference>
<feature type="active site" description="Nucleophile" evidence="8">
    <location>
        <position position="11"/>
    </location>
</feature>
<dbReference type="NCBIfam" id="TIGR01662">
    <property type="entry name" value="HAD-SF-IIIA"/>
    <property type="match status" value="1"/>
</dbReference>
<evidence type="ECO:0000313" key="11">
    <source>
        <dbReference type="EMBL" id="KWW98306.1"/>
    </source>
</evidence>
<comment type="similarity">
    <text evidence="7">Belongs to the gmhB family.</text>
</comment>
<feature type="binding site" evidence="10">
    <location>
        <position position="90"/>
    </location>
    <ligand>
        <name>Zn(2+)</name>
        <dbReference type="ChEBI" id="CHEBI:29105"/>
    </ligand>
</feature>
<protein>
    <recommendedName>
        <fullName evidence="6 7">D,D-heptose 1,7-bisphosphate phosphatase</fullName>
        <ecNumber evidence="7">3.1.3.-</ecNumber>
    </recommendedName>
</protein>
<dbReference type="EMBL" id="JYIJ01000019">
    <property type="protein sequence ID" value="KWW98306.1"/>
    <property type="molecule type" value="Genomic_DNA"/>
</dbReference>
<keyword evidence="3 10" id="KW-0479">Metal-binding</keyword>
<feature type="active site" description="Proton donor" evidence="8">
    <location>
        <position position="13"/>
    </location>
</feature>
<keyword evidence="4 7" id="KW-0378">Hydrolase</keyword>
<dbReference type="InterPro" id="IPR023214">
    <property type="entry name" value="HAD_sf"/>
</dbReference>
<feature type="binding site" evidence="10">
    <location>
        <position position="11"/>
    </location>
    <ligand>
        <name>Mg(2+)</name>
        <dbReference type="ChEBI" id="CHEBI:18420"/>
    </ligand>
</feature>
<proteinExistence type="inferred from homology"/>
<evidence type="ECO:0000256" key="8">
    <source>
        <dbReference type="PIRSR" id="PIRSR004682-1"/>
    </source>
</evidence>
<dbReference type="PIRSF" id="PIRSF004682">
    <property type="entry name" value="GmhB"/>
    <property type="match status" value="1"/>
</dbReference>
<evidence type="ECO:0000313" key="12">
    <source>
        <dbReference type="Proteomes" id="UP000070659"/>
    </source>
</evidence>
<evidence type="ECO:0000256" key="2">
    <source>
        <dbReference type="ARBA" id="ARBA00022490"/>
    </source>
</evidence>
<dbReference type="Proteomes" id="UP000070659">
    <property type="component" value="Unassembled WGS sequence"/>
</dbReference>
<dbReference type="Pfam" id="PF13242">
    <property type="entry name" value="Hydrolase_like"/>
    <property type="match status" value="1"/>
</dbReference>
<evidence type="ECO:0000256" key="4">
    <source>
        <dbReference type="ARBA" id="ARBA00022801"/>
    </source>
</evidence>
<comment type="cofactor">
    <cofactor evidence="10">
        <name>Zn(2+)</name>
        <dbReference type="ChEBI" id="CHEBI:29105"/>
    </cofactor>
</comment>
<dbReference type="InterPro" id="IPR004446">
    <property type="entry name" value="Heptose_bisP_phosphatase"/>
</dbReference>
<gene>
    <name evidence="11" type="ORF">TH66_21770</name>
</gene>
<reference evidence="11 12" key="1">
    <citation type="submission" date="2015-02" db="EMBL/GenBank/DDBJ databases">
        <title>Physiological reanalysis, assessment of diazotrophy, and genome sequences of multiple isolates of Streptomyces thermoautotrophicus.</title>
        <authorList>
            <person name="MacKellar D.C."/>
            <person name="Lieber L."/>
            <person name="Norman J."/>
            <person name="Bolger A."/>
            <person name="Tobin C."/>
            <person name="Murray J.W."/>
            <person name="Prell J."/>
        </authorList>
    </citation>
    <scope>NUCLEOTIDE SEQUENCE [LARGE SCALE GENOMIC DNA]</scope>
    <source>
        <strain evidence="11 12">UBT1</strain>
    </source>
</reference>
<feature type="binding site" evidence="10">
    <location>
        <position position="98"/>
    </location>
    <ligand>
        <name>Zn(2+)</name>
        <dbReference type="ChEBI" id="CHEBI:29105"/>
    </ligand>
</feature>
<keyword evidence="2 7" id="KW-0963">Cytoplasm</keyword>
<dbReference type="PANTHER" id="PTHR42891:SF1">
    <property type="entry name" value="D-GLYCERO-BETA-D-MANNO-HEPTOSE-1,7-BISPHOSPHATE 7-PHOSPHATASE"/>
    <property type="match status" value="1"/>
</dbReference>
<dbReference type="EC" id="3.1.3.-" evidence="7"/>
<feature type="site" description="Stabilizes the phosphoryl group" evidence="9">
    <location>
        <position position="100"/>
    </location>
</feature>
<dbReference type="GO" id="GO:0016791">
    <property type="term" value="F:phosphatase activity"/>
    <property type="evidence" value="ECO:0007669"/>
    <property type="project" value="InterPro"/>
</dbReference>
<dbReference type="InterPro" id="IPR036412">
    <property type="entry name" value="HAD-like_sf"/>
</dbReference>
<dbReference type="InterPro" id="IPR006549">
    <property type="entry name" value="HAD-SF_hydro_IIIA"/>
</dbReference>
<comment type="cofactor">
    <cofactor evidence="10">
        <name>Mg(2+)</name>
        <dbReference type="ChEBI" id="CHEBI:18420"/>
    </cofactor>
</comment>
<feature type="site" description="Contributes to substrate recognition" evidence="9">
    <location>
        <position position="99"/>
    </location>
</feature>
<name>A0A132MKE8_9ACTN</name>
<evidence type="ECO:0000256" key="3">
    <source>
        <dbReference type="ARBA" id="ARBA00022723"/>
    </source>
</evidence>
<feature type="site" description="Stabilizes the phosphoryl group" evidence="9">
    <location>
        <position position="53"/>
    </location>
</feature>
<keyword evidence="10" id="KW-0460">Magnesium</keyword>
<evidence type="ECO:0000256" key="6">
    <source>
        <dbReference type="ARBA" id="ARBA00031828"/>
    </source>
</evidence>
<dbReference type="NCBIfam" id="TIGR01656">
    <property type="entry name" value="Histidinol-ppas"/>
    <property type="match status" value="1"/>
</dbReference>
<dbReference type="SUPFAM" id="SSF56784">
    <property type="entry name" value="HAD-like"/>
    <property type="match status" value="1"/>
</dbReference>
<dbReference type="PATRIC" id="fig|1469144.8.peg.998"/>
<dbReference type="InterPro" id="IPR006543">
    <property type="entry name" value="Histidinol-phos"/>
</dbReference>
<evidence type="ECO:0000256" key="10">
    <source>
        <dbReference type="PIRSR" id="PIRSR004682-4"/>
    </source>
</evidence>
<dbReference type="GO" id="GO:0005737">
    <property type="term" value="C:cytoplasm"/>
    <property type="evidence" value="ECO:0007669"/>
    <property type="project" value="UniProtKB-SubCell"/>
</dbReference>
<evidence type="ECO:0000256" key="7">
    <source>
        <dbReference type="PIRNR" id="PIRNR004682"/>
    </source>
</evidence>
<accession>A0A132MKE8</accession>
<feature type="binding site" evidence="10">
    <location>
        <position position="88"/>
    </location>
    <ligand>
        <name>Zn(2+)</name>
        <dbReference type="ChEBI" id="CHEBI:29105"/>
    </ligand>
</feature>
<dbReference type="AlphaFoldDB" id="A0A132MKE8"/>
<dbReference type="GO" id="GO:0005975">
    <property type="term" value="P:carbohydrate metabolic process"/>
    <property type="evidence" value="ECO:0007669"/>
    <property type="project" value="InterPro"/>
</dbReference>
<evidence type="ECO:0000256" key="5">
    <source>
        <dbReference type="ARBA" id="ARBA00023277"/>
    </source>
</evidence>
<sequence length="175" mass="18627">MRTRVQAVLLDRDGTIIRDVPHNSDPTRVEPMPGARAALDRLRRARLRLGVVSNQSGVGRGLITAEQMRLVNARVEALLGRFDVWAVCTHEPYAGCGCRKPAPGLIVEAARRLGLTPADCVVIGDIGSDMAAARAAGSCGILVPTPRTRSEEIAVAPCVVADLGEAVDLILEAMR</sequence>
<comment type="caution">
    <text evidence="11">The sequence shown here is derived from an EMBL/GenBank/DDBJ whole genome shotgun (WGS) entry which is preliminary data.</text>
</comment>